<evidence type="ECO:0000313" key="2">
    <source>
        <dbReference type="EMBL" id="OJG36155.1"/>
    </source>
</evidence>
<feature type="domain" description="IrrE N-terminal-like" evidence="1">
    <location>
        <begin position="27"/>
        <end position="114"/>
    </location>
</feature>
<reference evidence="2 3" key="1">
    <citation type="submission" date="2014-12" db="EMBL/GenBank/DDBJ databases">
        <title>Draft genome sequences of 29 type strains of Enterococci.</title>
        <authorList>
            <person name="Zhong Z."/>
            <person name="Sun Z."/>
            <person name="Liu W."/>
            <person name="Zhang W."/>
            <person name="Zhang H."/>
        </authorList>
    </citation>
    <scope>NUCLEOTIDE SEQUENCE [LARGE SCALE GENOMIC DNA]</scope>
    <source>
        <strain evidence="2 3">DSM 22802</strain>
    </source>
</reference>
<dbReference type="STRING" id="319970.RV00_GL002299"/>
<dbReference type="InterPro" id="IPR010359">
    <property type="entry name" value="IrrE_HExxH"/>
</dbReference>
<organism evidence="2 3">
    <name type="scientific">Enterococcus devriesei</name>
    <dbReference type="NCBI Taxonomy" id="319970"/>
    <lineage>
        <taxon>Bacteria</taxon>
        <taxon>Bacillati</taxon>
        <taxon>Bacillota</taxon>
        <taxon>Bacilli</taxon>
        <taxon>Lactobacillales</taxon>
        <taxon>Enterococcaceae</taxon>
        <taxon>Enterococcus</taxon>
    </lineage>
</organism>
<evidence type="ECO:0000313" key="3">
    <source>
        <dbReference type="Proteomes" id="UP000183700"/>
    </source>
</evidence>
<sequence>MAHFQSIHYIFDPEMPDGQKGLSVDDYVYLNPRQTSAELTSTVAEEIAHYLTTSGDITAQDTNEKRKQEQKARDLGSTLIVTLQDIIDCYKEHFTNVWECADYLEITRHSFEQAIKTYKKLYPSGIDYQNYRIIFAADGTIGVYEFCE</sequence>
<accession>A0A1L8SVV8</accession>
<dbReference type="EMBL" id="JXKM01000004">
    <property type="protein sequence ID" value="OJG36155.1"/>
    <property type="molecule type" value="Genomic_DNA"/>
</dbReference>
<name>A0A1L8SVV8_9ENTE</name>
<dbReference type="Proteomes" id="UP000183700">
    <property type="component" value="Unassembled WGS sequence"/>
</dbReference>
<proteinExistence type="predicted"/>
<gene>
    <name evidence="2" type="ORF">RV00_GL002299</name>
</gene>
<protein>
    <recommendedName>
        <fullName evidence="1">IrrE N-terminal-like domain-containing protein</fullName>
    </recommendedName>
</protein>
<keyword evidence="3" id="KW-1185">Reference proteome</keyword>
<evidence type="ECO:0000259" key="1">
    <source>
        <dbReference type="Pfam" id="PF06114"/>
    </source>
</evidence>
<dbReference type="Pfam" id="PF06114">
    <property type="entry name" value="Peptidase_M78"/>
    <property type="match status" value="1"/>
</dbReference>
<comment type="caution">
    <text evidence="2">The sequence shown here is derived from an EMBL/GenBank/DDBJ whole genome shotgun (WGS) entry which is preliminary data.</text>
</comment>
<dbReference type="AlphaFoldDB" id="A0A1L8SVV8"/>